<dbReference type="InterPro" id="IPR051487">
    <property type="entry name" value="Ser/Thr_Proteases_Immune/Dev"/>
</dbReference>
<dbReference type="PROSITE" id="PS50240">
    <property type="entry name" value="TRYPSIN_DOM"/>
    <property type="match status" value="1"/>
</dbReference>
<gene>
    <name evidence="6" type="ORF">VIBNISOn1_1550006</name>
</gene>
<dbReference type="SUPFAM" id="SSF50494">
    <property type="entry name" value="Trypsin-like serine proteases"/>
    <property type="match status" value="1"/>
</dbReference>
<dbReference type="SMART" id="SM00020">
    <property type="entry name" value="Tryp_SPc"/>
    <property type="match status" value="1"/>
</dbReference>
<accession>A0AAV2VLV0</accession>
<name>A0AAV2VLV0_9VIBR</name>
<evidence type="ECO:0000259" key="5">
    <source>
        <dbReference type="PROSITE" id="PS50240"/>
    </source>
</evidence>
<protein>
    <submittedName>
        <fullName evidence="6">Serine/cysteine peptidase</fullName>
    </submittedName>
</protein>
<keyword evidence="1" id="KW-1015">Disulfide bond</keyword>
<evidence type="ECO:0000313" key="7">
    <source>
        <dbReference type="Proteomes" id="UP000018211"/>
    </source>
</evidence>
<dbReference type="PROSITE" id="PS00134">
    <property type="entry name" value="TRYPSIN_HIS"/>
    <property type="match status" value="1"/>
</dbReference>
<sequence length="391" mass="42044">MKKILASMAIASGLLSTSASAIVEGTVVADATSGNRVSIRSGDMAEMPFCGGTLVAEHWVLTAAHCVVFPLDNGQYKVSHPSDITVTVRSKSLKGAVARDFYMASHVVVHPQYSDAAKIIKKSDGSSIVERLALDNDVALIRLQLPVADVTPVKLVSSAEMSEIETRLNKEWKDAQTPENTKTNNNRPSNTDAFGWGYTDPSASKRTDELLTTRLAFYPTAECFVRLLTIPELAFIIDSGANQTKICTLPTQKFTLDEDVGTVYGNDTCKGDSGGPLMARKSNGDDVQVGIVSGGPFVTPTCGAFTKPAFYSKVSTYYSWIYGYVNATSLPGSAVTKPNIVIEAEEQADKESKCNNSISTANCNFKQPDGASAPGLWFLMAIGLLGWIRRK</sequence>
<dbReference type="PANTHER" id="PTHR24256">
    <property type="entry name" value="TRYPTASE-RELATED"/>
    <property type="match status" value="1"/>
</dbReference>
<feature type="signal peptide" evidence="4">
    <location>
        <begin position="1"/>
        <end position="21"/>
    </location>
</feature>
<feature type="domain" description="Peptidase S1" evidence="5">
    <location>
        <begin position="22"/>
        <end position="326"/>
    </location>
</feature>
<organism evidence="6 7">
    <name type="scientific">Vibrio nigripulchritudo SOn1</name>
    <dbReference type="NCBI Taxonomy" id="1238450"/>
    <lineage>
        <taxon>Bacteria</taxon>
        <taxon>Pseudomonadati</taxon>
        <taxon>Pseudomonadota</taxon>
        <taxon>Gammaproteobacteria</taxon>
        <taxon>Vibrionales</taxon>
        <taxon>Vibrionaceae</taxon>
        <taxon>Vibrio</taxon>
    </lineage>
</organism>
<dbReference type="InterPro" id="IPR043504">
    <property type="entry name" value="Peptidase_S1_PA_chymotrypsin"/>
</dbReference>
<evidence type="ECO:0000256" key="1">
    <source>
        <dbReference type="ARBA" id="ARBA00023157"/>
    </source>
</evidence>
<dbReference type="PROSITE" id="PS00135">
    <property type="entry name" value="TRYPSIN_SER"/>
    <property type="match status" value="1"/>
</dbReference>
<dbReference type="GO" id="GO:0004252">
    <property type="term" value="F:serine-type endopeptidase activity"/>
    <property type="evidence" value="ECO:0007669"/>
    <property type="project" value="InterPro"/>
</dbReference>
<dbReference type="Pfam" id="PF00089">
    <property type="entry name" value="Trypsin"/>
    <property type="match status" value="1"/>
</dbReference>
<dbReference type="AlphaFoldDB" id="A0AAV2VLV0"/>
<feature type="compositionally biased region" description="Polar residues" evidence="3">
    <location>
        <begin position="177"/>
        <end position="192"/>
    </location>
</feature>
<keyword evidence="2" id="KW-0645">Protease</keyword>
<dbReference type="GO" id="GO:0006508">
    <property type="term" value="P:proteolysis"/>
    <property type="evidence" value="ECO:0007669"/>
    <property type="project" value="UniProtKB-KW"/>
</dbReference>
<evidence type="ECO:0000256" key="2">
    <source>
        <dbReference type="RuleBase" id="RU363034"/>
    </source>
</evidence>
<dbReference type="InterPro" id="IPR009003">
    <property type="entry name" value="Peptidase_S1_PA"/>
</dbReference>
<dbReference type="EMBL" id="CAOF01000063">
    <property type="protein sequence ID" value="CCO45712.1"/>
    <property type="molecule type" value="Genomic_DNA"/>
</dbReference>
<keyword evidence="4" id="KW-0732">Signal</keyword>
<dbReference type="InterPro" id="IPR033116">
    <property type="entry name" value="TRYPSIN_SER"/>
</dbReference>
<keyword evidence="2" id="KW-0720">Serine protease</keyword>
<evidence type="ECO:0000256" key="4">
    <source>
        <dbReference type="SAM" id="SignalP"/>
    </source>
</evidence>
<proteinExistence type="predicted"/>
<dbReference type="PRINTS" id="PR00722">
    <property type="entry name" value="CHYMOTRYPSIN"/>
</dbReference>
<feature type="region of interest" description="Disordered" evidence="3">
    <location>
        <begin position="175"/>
        <end position="197"/>
    </location>
</feature>
<dbReference type="InterPro" id="IPR001254">
    <property type="entry name" value="Trypsin_dom"/>
</dbReference>
<evidence type="ECO:0000313" key="6">
    <source>
        <dbReference type="EMBL" id="CCO45712.1"/>
    </source>
</evidence>
<dbReference type="Proteomes" id="UP000018211">
    <property type="component" value="Unassembled WGS sequence"/>
</dbReference>
<feature type="chain" id="PRO_5043808328" evidence="4">
    <location>
        <begin position="22"/>
        <end position="391"/>
    </location>
</feature>
<comment type="caution">
    <text evidence="6">The sequence shown here is derived from an EMBL/GenBank/DDBJ whole genome shotgun (WGS) entry which is preliminary data.</text>
</comment>
<dbReference type="CDD" id="cd00190">
    <property type="entry name" value="Tryp_SPc"/>
    <property type="match status" value="1"/>
</dbReference>
<evidence type="ECO:0000256" key="3">
    <source>
        <dbReference type="SAM" id="MobiDB-lite"/>
    </source>
</evidence>
<dbReference type="InterPro" id="IPR018114">
    <property type="entry name" value="TRYPSIN_HIS"/>
</dbReference>
<dbReference type="RefSeq" id="WP_022611095.1">
    <property type="nucleotide sequence ID" value="NZ_LK391965.1"/>
</dbReference>
<dbReference type="Gene3D" id="2.40.10.10">
    <property type="entry name" value="Trypsin-like serine proteases"/>
    <property type="match status" value="2"/>
</dbReference>
<dbReference type="InterPro" id="IPR001314">
    <property type="entry name" value="Peptidase_S1A"/>
</dbReference>
<keyword evidence="2" id="KW-0378">Hydrolase</keyword>
<reference evidence="6 7" key="1">
    <citation type="journal article" date="2013" name="ISME J.">
        <title>Comparative genomics of pathogenic lineages of Vibrio nigripulchritudo identifies virulence-associated traits.</title>
        <authorList>
            <person name="Goudenege D."/>
            <person name="Labreuche Y."/>
            <person name="Krin E."/>
            <person name="Ansquer D."/>
            <person name="Mangenot S."/>
            <person name="Calteau A."/>
            <person name="Medigue C."/>
            <person name="Mazel D."/>
            <person name="Polz M.F."/>
            <person name="Le Roux F."/>
        </authorList>
    </citation>
    <scope>NUCLEOTIDE SEQUENCE [LARGE SCALE GENOMIC DNA]</scope>
    <source>
        <strain evidence="6 7">SOn1</strain>
    </source>
</reference>